<protein>
    <submittedName>
        <fullName evidence="2">Uncharacterized protein</fullName>
    </submittedName>
</protein>
<proteinExistence type="predicted"/>
<keyword evidence="3" id="KW-1185">Reference proteome</keyword>
<accession>A0A7I8L6T9</accession>
<dbReference type="EMBL" id="LR746274">
    <property type="protein sequence ID" value="CAA7405028.1"/>
    <property type="molecule type" value="Genomic_DNA"/>
</dbReference>
<sequence>MIRELSKLSCSLPPLLRPWRRRPPRSS</sequence>
<organism evidence="2 3">
    <name type="scientific">Spirodela intermedia</name>
    <name type="common">Intermediate duckweed</name>
    <dbReference type="NCBI Taxonomy" id="51605"/>
    <lineage>
        <taxon>Eukaryota</taxon>
        <taxon>Viridiplantae</taxon>
        <taxon>Streptophyta</taxon>
        <taxon>Embryophyta</taxon>
        <taxon>Tracheophyta</taxon>
        <taxon>Spermatophyta</taxon>
        <taxon>Magnoliopsida</taxon>
        <taxon>Liliopsida</taxon>
        <taxon>Araceae</taxon>
        <taxon>Lemnoideae</taxon>
        <taxon>Spirodela</taxon>
    </lineage>
</organism>
<gene>
    <name evidence="1" type="ORF">SI7747_11014591</name>
    <name evidence="2" type="ORF">SI8410_11015706</name>
</gene>
<reference evidence="2" key="1">
    <citation type="submission" date="2020-02" db="EMBL/GenBank/DDBJ databases">
        <authorList>
            <person name="Scholz U."/>
            <person name="Mascher M."/>
            <person name="Fiebig A."/>
        </authorList>
    </citation>
    <scope>NUCLEOTIDE SEQUENCE</scope>
</reference>
<dbReference type="EMBL" id="LR743598">
    <property type="protein sequence ID" value="CAA2628951.1"/>
    <property type="molecule type" value="Genomic_DNA"/>
</dbReference>
<evidence type="ECO:0000313" key="1">
    <source>
        <dbReference type="EMBL" id="CAA2628951.1"/>
    </source>
</evidence>
<evidence type="ECO:0000313" key="2">
    <source>
        <dbReference type="EMBL" id="CAA7405028.1"/>
    </source>
</evidence>
<evidence type="ECO:0000313" key="3">
    <source>
        <dbReference type="Proteomes" id="UP000663760"/>
    </source>
</evidence>
<name>A0A7I8L6T9_SPIIN</name>
<dbReference type="Proteomes" id="UP000663760">
    <property type="component" value="Chromosome 11"/>
</dbReference>
<dbReference type="AlphaFoldDB" id="A0A7I8L6T9"/>